<keyword evidence="1" id="KW-0812">Transmembrane</keyword>
<feature type="transmembrane region" description="Helical" evidence="1">
    <location>
        <begin position="29"/>
        <end position="51"/>
    </location>
</feature>
<sequence>MTKLVAMIVLAVVAFLFVRYRTSENLQKAVVLGLSFAFFIYIIGVVVMELVR</sequence>
<organism evidence="2 3">
    <name type="scientific">Vibrio agarilyticus</name>
    <dbReference type="NCBI Taxonomy" id="2726741"/>
    <lineage>
        <taxon>Bacteria</taxon>
        <taxon>Pseudomonadati</taxon>
        <taxon>Pseudomonadota</taxon>
        <taxon>Gammaproteobacteria</taxon>
        <taxon>Vibrionales</taxon>
        <taxon>Vibrionaceae</taxon>
        <taxon>Vibrio</taxon>
    </lineage>
</organism>
<accession>A0A7X8YGK0</accession>
<evidence type="ECO:0000313" key="2">
    <source>
        <dbReference type="EMBL" id="NLS12491.1"/>
    </source>
</evidence>
<comment type="caution">
    <text evidence="2">The sequence shown here is derived from an EMBL/GenBank/DDBJ whole genome shotgun (WGS) entry which is preliminary data.</text>
</comment>
<reference evidence="2 3" key="1">
    <citation type="submission" date="2020-04" db="EMBL/GenBank/DDBJ databases">
        <title>Vibrio sp. SM6, a novel species isolated from seawater.</title>
        <authorList>
            <person name="Wang X."/>
        </authorList>
    </citation>
    <scope>NUCLEOTIDE SEQUENCE [LARGE SCALE GENOMIC DNA]</scope>
    <source>
        <strain evidence="2 3">SM6</strain>
    </source>
</reference>
<gene>
    <name evidence="2" type="ORF">HGP28_06200</name>
</gene>
<dbReference type="AlphaFoldDB" id="A0A7X8YGK0"/>
<dbReference type="RefSeq" id="WP_168835595.1">
    <property type="nucleotide sequence ID" value="NZ_JABAIK010000005.1"/>
</dbReference>
<keyword evidence="1" id="KW-0472">Membrane</keyword>
<dbReference type="EMBL" id="JABAIK010000005">
    <property type="protein sequence ID" value="NLS12491.1"/>
    <property type="molecule type" value="Genomic_DNA"/>
</dbReference>
<dbReference type="Proteomes" id="UP000535589">
    <property type="component" value="Unassembled WGS sequence"/>
</dbReference>
<protein>
    <submittedName>
        <fullName evidence="2">Uncharacterized protein</fullName>
    </submittedName>
</protein>
<evidence type="ECO:0000313" key="3">
    <source>
        <dbReference type="Proteomes" id="UP000535589"/>
    </source>
</evidence>
<proteinExistence type="predicted"/>
<keyword evidence="1" id="KW-1133">Transmembrane helix</keyword>
<name>A0A7X8YGK0_9VIBR</name>
<evidence type="ECO:0000256" key="1">
    <source>
        <dbReference type="SAM" id="Phobius"/>
    </source>
</evidence>
<keyword evidence="3" id="KW-1185">Reference proteome</keyword>